<reference evidence="1 2" key="1">
    <citation type="submission" date="2006-10" db="EMBL/GenBank/DDBJ databases">
        <title>Complete sequence of plasmid pPRO2 of Pelobacter propionicus DSM 2379.</title>
        <authorList>
            <consortium name="US DOE Joint Genome Institute"/>
            <person name="Copeland A."/>
            <person name="Lucas S."/>
            <person name="Lapidus A."/>
            <person name="Barry K."/>
            <person name="Detter J.C."/>
            <person name="Glavina del Rio T."/>
            <person name="Hammon N."/>
            <person name="Israni S."/>
            <person name="Dalin E."/>
            <person name="Tice H."/>
            <person name="Pitluck S."/>
            <person name="Saunders E."/>
            <person name="Brettin T."/>
            <person name="Bruce D."/>
            <person name="Han C."/>
            <person name="Tapia R."/>
            <person name="Schmutz J."/>
            <person name="Larimer F."/>
            <person name="Land M."/>
            <person name="Hauser L."/>
            <person name="Kyrpides N."/>
            <person name="Kim E."/>
            <person name="Lovley D."/>
            <person name="Richardson P."/>
        </authorList>
    </citation>
    <scope>NUCLEOTIDE SEQUENCE [LARGE SCALE GENOMIC DNA]</scope>
    <source>
        <strain evidence="2">DSM 2379 / NBRC 103807 / OttBd1</strain>
        <plasmid evidence="2">Plasmid pPRO2</plasmid>
    </source>
</reference>
<sequence length="164" mass="19111">MPRSVRGSSGHCDRCHRLSVLYFPFSETTPIRLLVHAEKLKIFRGWLGEPQTDGDKAYTKEELDYLSLVGAIANVKRSIDEPKKEKDFERRVKQLISQRRHTSAPVTSRIEKEFLTLIHQLRSTKPKPMSWRKVQEYIKKRHYKTFGVSTMIKAYKAEYGEDAG</sequence>
<keyword evidence="2" id="KW-1185">Reference proteome</keyword>
<dbReference type="AlphaFoldDB" id="A0R865"/>
<gene>
    <name evidence="1" type="ordered locus">Ppro_3844</name>
</gene>
<keyword evidence="1" id="KW-0614">Plasmid</keyword>
<dbReference type="KEGG" id="ppd:Ppro_3844"/>
<protein>
    <submittedName>
        <fullName evidence="1">Uncharacterized protein</fullName>
    </submittedName>
</protein>
<dbReference type="Proteomes" id="UP000006732">
    <property type="component" value="Plasmid pPRO2"/>
</dbReference>
<name>A0R865_PELPD</name>
<dbReference type="EMBL" id="CP000484">
    <property type="protein sequence ID" value="ABL01432.1"/>
    <property type="molecule type" value="Genomic_DNA"/>
</dbReference>
<evidence type="ECO:0000313" key="1">
    <source>
        <dbReference type="EMBL" id="ABL01432.1"/>
    </source>
</evidence>
<accession>A0R865</accession>
<organism evidence="1 2">
    <name type="scientific">Pelobacter propionicus (strain DSM 2379 / NBRC 103807 / OttBd1)</name>
    <dbReference type="NCBI Taxonomy" id="338966"/>
    <lineage>
        <taxon>Bacteria</taxon>
        <taxon>Pseudomonadati</taxon>
        <taxon>Thermodesulfobacteriota</taxon>
        <taxon>Desulfuromonadia</taxon>
        <taxon>Desulfuromonadales</taxon>
        <taxon>Desulfuromonadaceae</taxon>
        <taxon>Pelobacter</taxon>
    </lineage>
</organism>
<evidence type="ECO:0000313" key="2">
    <source>
        <dbReference type="Proteomes" id="UP000006732"/>
    </source>
</evidence>
<geneLocation type="plasmid" evidence="1 2">
    <name>pPRO2</name>
</geneLocation>
<dbReference type="HOGENOM" id="CLU_1617434_0_0_7"/>
<proteinExistence type="predicted"/>